<name>W1Q4H2_ABIDE</name>
<accession>W1Q4H2</accession>
<reference evidence="1" key="1">
    <citation type="submission" date="2013-06" db="EMBL/GenBank/DDBJ databases">
        <authorList>
            <person name="Weinstock G."/>
            <person name="Sodergren E."/>
            <person name="Clifton S."/>
            <person name="Fulton L."/>
            <person name="Fulton B."/>
            <person name="Courtney L."/>
            <person name="Fronick C."/>
            <person name="Harrison M."/>
            <person name="Strong C."/>
            <person name="Farmer C."/>
            <person name="Delahaunty K."/>
            <person name="Markovic C."/>
            <person name="Hall O."/>
            <person name="Minx P."/>
            <person name="Tomlinson C."/>
            <person name="Mitreva M."/>
            <person name="Nelson J."/>
            <person name="Hou S."/>
            <person name="Wollam A."/>
            <person name="Pepin K.H."/>
            <person name="Johnson M."/>
            <person name="Bhonagiri V."/>
            <person name="Nash W.E."/>
            <person name="Warren W."/>
            <person name="Chinwalla A."/>
            <person name="Mardis E.R."/>
            <person name="Wilson R.K."/>
        </authorList>
    </citation>
    <scope>NUCLEOTIDE SEQUENCE [LARGE SCALE GENOMIC DNA]</scope>
    <source>
        <strain evidence="1">ATCC 49176</strain>
    </source>
</reference>
<dbReference type="HOGENOM" id="CLU_3283090_0_0_9"/>
<organism evidence="1 2">
    <name type="scientific">Abiotrophia defectiva ATCC 49176</name>
    <dbReference type="NCBI Taxonomy" id="592010"/>
    <lineage>
        <taxon>Bacteria</taxon>
        <taxon>Bacillati</taxon>
        <taxon>Bacillota</taxon>
        <taxon>Bacilli</taxon>
        <taxon>Lactobacillales</taxon>
        <taxon>Aerococcaceae</taxon>
        <taxon>Abiotrophia</taxon>
    </lineage>
</organism>
<evidence type="ECO:0000313" key="2">
    <source>
        <dbReference type="Proteomes" id="UP000019050"/>
    </source>
</evidence>
<dbReference type="EMBL" id="ACIN03000003">
    <property type="protein sequence ID" value="ESK66140.1"/>
    <property type="molecule type" value="Genomic_DNA"/>
</dbReference>
<protein>
    <submittedName>
        <fullName evidence="1">Uncharacterized protein</fullName>
    </submittedName>
</protein>
<evidence type="ECO:0000313" key="1">
    <source>
        <dbReference type="EMBL" id="ESK66140.1"/>
    </source>
</evidence>
<dbReference type="STRING" id="592010.GCWU000182_000483"/>
<gene>
    <name evidence="1" type="ORF">GCWU000182_000483</name>
</gene>
<sequence length="40" mass="4590">MMRKSSNRVAFLFCSWLLPSGAEKRASCLTFIDQKGILRQ</sequence>
<dbReference type="AlphaFoldDB" id="W1Q4H2"/>
<keyword evidence="2" id="KW-1185">Reference proteome</keyword>
<comment type="caution">
    <text evidence="1">The sequence shown here is derived from an EMBL/GenBank/DDBJ whole genome shotgun (WGS) entry which is preliminary data.</text>
</comment>
<dbReference type="Proteomes" id="UP000019050">
    <property type="component" value="Unassembled WGS sequence"/>
</dbReference>
<proteinExistence type="predicted"/>